<feature type="transmembrane region" description="Helical" evidence="10">
    <location>
        <begin position="104"/>
        <end position="123"/>
    </location>
</feature>
<dbReference type="PROSITE" id="PS50267">
    <property type="entry name" value="NA_NEUROTRAN_SYMP_3"/>
    <property type="match status" value="1"/>
</dbReference>
<dbReference type="AlphaFoldDB" id="A0ABD0M549"/>
<feature type="non-terminal residue" evidence="11">
    <location>
        <position position="1"/>
    </location>
</feature>
<evidence type="ECO:0000256" key="5">
    <source>
        <dbReference type="ARBA" id="ARBA00022989"/>
    </source>
</evidence>
<evidence type="ECO:0000256" key="4">
    <source>
        <dbReference type="ARBA" id="ARBA00022692"/>
    </source>
</evidence>
<accession>A0ABD0M549</accession>
<name>A0ABD0M549_9CAEN</name>
<keyword evidence="7" id="KW-0325">Glycoprotein</keyword>
<evidence type="ECO:0000256" key="6">
    <source>
        <dbReference type="ARBA" id="ARBA00023136"/>
    </source>
</evidence>
<keyword evidence="8" id="KW-0915">Sodium</keyword>
<feature type="transmembrane region" description="Helical" evidence="10">
    <location>
        <begin position="135"/>
        <end position="155"/>
    </location>
</feature>
<reference evidence="11 12" key="1">
    <citation type="journal article" date="2023" name="Sci. Data">
        <title>Genome assembly of the Korean intertidal mud-creeper Batillaria attramentaria.</title>
        <authorList>
            <person name="Patra A.K."/>
            <person name="Ho P.T."/>
            <person name="Jun S."/>
            <person name="Lee S.J."/>
            <person name="Kim Y."/>
            <person name="Won Y.J."/>
        </authorList>
    </citation>
    <scope>NUCLEOTIDE SEQUENCE [LARGE SCALE GENOMIC DNA]</scope>
    <source>
        <strain evidence="11">Wonlab-2016</strain>
    </source>
</reference>
<dbReference type="InterPro" id="IPR037272">
    <property type="entry name" value="SNS_sf"/>
</dbReference>
<comment type="subcellular location">
    <subcellularLocation>
        <location evidence="1">Membrane</location>
        <topology evidence="1">Multi-pass membrane protein</topology>
    </subcellularLocation>
</comment>
<dbReference type="Pfam" id="PF00209">
    <property type="entry name" value="SNF"/>
    <property type="match status" value="1"/>
</dbReference>
<dbReference type="EMBL" id="JACVVK020000006">
    <property type="protein sequence ID" value="KAK7506548.1"/>
    <property type="molecule type" value="Genomic_DNA"/>
</dbReference>
<dbReference type="GO" id="GO:0016020">
    <property type="term" value="C:membrane"/>
    <property type="evidence" value="ECO:0007669"/>
    <property type="project" value="UniProtKB-SubCell"/>
</dbReference>
<dbReference type="InterPro" id="IPR000175">
    <property type="entry name" value="Na/ntran_symport"/>
</dbReference>
<protein>
    <submittedName>
        <fullName evidence="11">Uncharacterized protein</fullName>
    </submittedName>
</protein>
<sequence length="245" mass="27835">SQFTLSETVMTSIEDQFPHTFNTPLKRVLERACVCIVAFLLGIPMVIGSGQYLLDLIDGAELGYPVLFVGLMELVVVVALYGYDNFAEDIRCMVGFRPPFYFKLCWGFISPVLLVGVIVFKAYQHTPQEVPWADLIYWLAVGFPVFLVPGWWFYYTCTNSKMTAYTPAWRDRRLTSQDKSSTDDIEMDLTSNGKTQMFDDSPDFGPKLTTDPVIEVTPSMEVRMPAEGHTNEGFDREGEDIQLRM</sequence>
<dbReference type="PRINTS" id="PR00176">
    <property type="entry name" value="NANEUSMPORT"/>
</dbReference>
<proteinExistence type="inferred from homology"/>
<evidence type="ECO:0000313" key="11">
    <source>
        <dbReference type="EMBL" id="KAK7506548.1"/>
    </source>
</evidence>
<dbReference type="SUPFAM" id="SSF161070">
    <property type="entry name" value="SNF-like"/>
    <property type="match status" value="1"/>
</dbReference>
<organism evidence="11 12">
    <name type="scientific">Batillaria attramentaria</name>
    <dbReference type="NCBI Taxonomy" id="370345"/>
    <lineage>
        <taxon>Eukaryota</taxon>
        <taxon>Metazoa</taxon>
        <taxon>Spiralia</taxon>
        <taxon>Lophotrochozoa</taxon>
        <taxon>Mollusca</taxon>
        <taxon>Gastropoda</taxon>
        <taxon>Caenogastropoda</taxon>
        <taxon>Sorbeoconcha</taxon>
        <taxon>Cerithioidea</taxon>
        <taxon>Batillariidae</taxon>
        <taxon>Batillaria</taxon>
    </lineage>
</organism>
<comment type="caution">
    <text evidence="11">The sequence shown here is derived from an EMBL/GenBank/DDBJ whole genome shotgun (WGS) entry which is preliminary data.</text>
</comment>
<keyword evidence="8" id="KW-0479">Metal-binding</keyword>
<dbReference type="PANTHER" id="PTHR11616">
    <property type="entry name" value="SODIUM/CHLORIDE DEPENDENT TRANSPORTER"/>
    <property type="match status" value="1"/>
</dbReference>
<gene>
    <name evidence="11" type="ORF">BaRGS_00002023</name>
</gene>
<evidence type="ECO:0000313" key="12">
    <source>
        <dbReference type="Proteomes" id="UP001519460"/>
    </source>
</evidence>
<feature type="binding site" evidence="8">
    <location>
        <position position="1"/>
    </location>
    <ligand>
        <name>Na(+)</name>
        <dbReference type="ChEBI" id="CHEBI:29101"/>
        <label>1</label>
    </ligand>
</feature>
<keyword evidence="4 10" id="KW-0812">Transmembrane</keyword>
<evidence type="ECO:0000256" key="7">
    <source>
        <dbReference type="ARBA" id="ARBA00023180"/>
    </source>
</evidence>
<dbReference type="PANTHER" id="PTHR11616:SF321">
    <property type="entry name" value="SODIUM-DEPENDENT NUTRIENT AMINO ACID TRANSPORTER 1-RELATED"/>
    <property type="match status" value="1"/>
</dbReference>
<comment type="similarity">
    <text evidence="2">Belongs to the sodium:neurotransmitter symporter (SNF) (TC 2.A.22) family.</text>
</comment>
<dbReference type="Proteomes" id="UP001519460">
    <property type="component" value="Unassembled WGS sequence"/>
</dbReference>
<evidence type="ECO:0000256" key="8">
    <source>
        <dbReference type="PIRSR" id="PIRSR600175-1"/>
    </source>
</evidence>
<keyword evidence="5 10" id="KW-1133">Transmembrane helix</keyword>
<feature type="region of interest" description="Disordered" evidence="9">
    <location>
        <begin position="226"/>
        <end position="245"/>
    </location>
</feature>
<feature type="transmembrane region" description="Helical" evidence="10">
    <location>
        <begin position="32"/>
        <end position="54"/>
    </location>
</feature>
<evidence type="ECO:0000256" key="9">
    <source>
        <dbReference type="SAM" id="MobiDB-lite"/>
    </source>
</evidence>
<keyword evidence="12" id="KW-1185">Reference proteome</keyword>
<evidence type="ECO:0000256" key="2">
    <source>
        <dbReference type="ARBA" id="ARBA00006459"/>
    </source>
</evidence>
<feature type="transmembrane region" description="Helical" evidence="10">
    <location>
        <begin position="66"/>
        <end position="83"/>
    </location>
</feature>
<keyword evidence="6 10" id="KW-0472">Membrane</keyword>
<evidence type="ECO:0000256" key="3">
    <source>
        <dbReference type="ARBA" id="ARBA00022448"/>
    </source>
</evidence>
<keyword evidence="3" id="KW-0813">Transport</keyword>
<evidence type="ECO:0000256" key="1">
    <source>
        <dbReference type="ARBA" id="ARBA00004141"/>
    </source>
</evidence>
<evidence type="ECO:0000256" key="10">
    <source>
        <dbReference type="SAM" id="Phobius"/>
    </source>
</evidence>